<keyword evidence="1" id="KW-0812">Transmembrane</keyword>
<protein>
    <submittedName>
        <fullName evidence="3">Uncharacterized protein</fullName>
    </submittedName>
</protein>
<feature type="signal peptide" evidence="2">
    <location>
        <begin position="1"/>
        <end position="17"/>
    </location>
</feature>
<feature type="transmembrane region" description="Helical" evidence="1">
    <location>
        <begin position="85"/>
        <end position="102"/>
    </location>
</feature>
<name>A0A8J9S882_PHATR</name>
<evidence type="ECO:0000256" key="1">
    <source>
        <dbReference type="SAM" id="Phobius"/>
    </source>
</evidence>
<evidence type="ECO:0000313" key="3">
    <source>
        <dbReference type="EMBL" id="CAG9286150.1"/>
    </source>
</evidence>
<sequence length="104" mass="11355">MLRITLIIFVLLGGVDAFQSGTPLPARIVHPGVTTGRTLPTGDPHPALTSSTGLAAIRPPNKKVITEEEKEASTSIGRLLSPLNPYMWFVYMFVFIFAADFVRN</sequence>
<dbReference type="AlphaFoldDB" id="A0A8J9S882"/>
<feature type="chain" id="PRO_5035421393" evidence="2">
    <location>
        <begin position="18"/>
        <end position="104"/>
    </location>
</feature>
<accession>A0A8J9S882</accession>
<gene>
    <name evidence="3" type="ORF">PTTT1_LOCUS31389</name>
</gene>
<keyword evidence="1" id="KW-0472">Membrane</keyword>
<dbReference type="EMBL" id="OU594962">
    <property type="protein sequence ID" value="CAG9286150.1"/>
    <property type="molecule type" value="Genomic_DNA"/>
</dbReference>
<evidence type="ECO:0000256" key="2">
    <source>
        <dbReference type="SAM" id="SignalP"/>
    </source>
</evidence>
<keyword evidence="1" id="KW-1133">Transmembrane helix</keyword>
<proteinExistence type="predicted"/>
<reference evidence="3" key="1">
    <citation type="submission" date="2022-02" db="EMBL/GenBank/DDBJ databases">
        <authorList>
            <person name="Giguere J D."/>
        </authorList>
    </citation>
    <scope>NUCLEOTIDE SEQUENCE</scope>
    <source>
        <strain evidence="3">CCAP 1055/1</strain>
    </source>
</reference>
<dbReference type="Proteomes" id="UP000836788">
    <property type="component" value="Chromosome 21"/>
</dbReference>
<keyword evidence="2" id="KW-0732">Signal</keyword>
<organism evidence="3">
    <name type="scientific">Phaeodactylum tricornutum</name>
    <name type="common">Diatom</name>
    <dbReference type="NCBI Taxonomy" id="2850"/>
    <lineage>
        <taxon>Eukaryota</taxon>
        <taxon>Sar</taxon>
        <taxon>Stramenopiles</taxon>
        <taxon>Ochrophyta</taxon>
        <taxon>Bacillariophyta</taxon>
        <taxon>Bacillariophyceae</taxon>
        <taxon>Bacillariophycidae</taxon>
        <taxon>Naviculales</taxon>
        <taxon>Phaeodactylaceae</taxon>
        <taxon>Phaeodactylum</taxon>
    </lineage>
</organism>